<proteinExistence type="predicted"/>
<dbReference type="InterPro" id="IPR027471">
    <property type="entry name" value="YbeD-like_sf"/>
</dbReference>
<evidence type="ECO:0000313" key="1">
    <source>
        <dbReference type="EMBL" id="SFV58190.1"/>
    </source>
</evidence>
<reference evidence="1" key="1">
    <citation type="submission" date="2016-10" db="EMBL/GenBank/DDBJ databases">
        <authorList>
            <person name="de Groot N.N."/>
        </authorList>
    </citation>
    <scope>NUCLEOTIDE SEQUENCE</scope>
</reference>
<dbReference type="InterPro" id="IPR007454">
    <property type="entry name" value="UPF0250_YbeD-like"/>
</dbReference>
<dbReference type="SUPFAM" id="SSF117991">
    <property type="entry name" value="YbeD/HP0495-like"/>
    <property type="match status" value="1"/>
</dbReference>
<gene>
    <name evidence="1" type="ORF">MNB_SV-6-1358</name>
</gene>
<protein>
    <submittedName>
        <fullName evidence="1">Proposed lipoate regulatory protein YbeD</fullName>
    </submittedName>
</protein>
<dbReference type="Pfam" id="PF04359">
    <property type="entry name" value="DUF493"/>
    <property type="match status" value="1"/>
</dbReference>
<sequence length="51" mass="6021">MGDREHTCAVGNRSKTGKFYSYNAKCTVDTQEDRDRIFKYFQDHDDVKMVI</sequence>
<name>A0A1W1BX70_9ZZZZ</name>
<accession>A0A1W1BX70</accession>
<dbReference type="AlphaFoldDB" id="A0A1W1BX70"/>
<dbReference type="EMBL" id="FPHC01000047">
    <property type="protein sequence ID" value="SFV58190.1"/>
    <property type="molecule type" value="Genomic_DNA"/>
</dbReference>
<dbReference type="Gene3D" id="3.30.70.260">
    <property type="match status" value="1"/>
</dbReference>
<organism evidence="1">
    <name type="scientific">hydrothermal vent metagenome</name>
    <dbReference type="NCBI Taxonomy" id="652676"/>
    <lineage>
        <taxon>unclassified sequences</taxon>
        <taxon>metagenomes</taxon>
        <taxon>ecological metagenomes</taxon>
    </lineage>
</organism>